<dbReference type="PANTHER" id="PTHR43721:SF3">
    <property type="entry name" value="GTP-BINDING PROTEIN 2"/>
    <property type="match status" value="1"/>
</dbReference>
<dbReference type="GO" id="GO:0003924">
    <property type="term" value="F:GTPase activity"/>
    <property type="evidence" value="ECO:0007669"/>
    <property type="project" value="InterPro"/>
</dbReference>
<dbReference type="GO" id="GO:0003746">
    <property type="term" value="F:translation elongation factor activity"/>
    <property type="evidence" value="ECO:0007669"/>
    <property type="project" value="TreeGrafter"/>
</dbReference>
<dbReference type="OrthoDB" id="248233at2759"/>
<dbReference type="Proteomes" id="UP000014760">
    <property type="component" value="Unassembled WGS sequence"/>
</dbReference>
<feature type="domain" description="Tr-type G" evidence="4">
    <location>
        <begin position="136"/>
        <end position="365"/>
    </location>
</feature>
<evidence type="ECO:0000313" key="6">
    <source>
        <dbReference type="EnsemblMetazoa" id="CapteP18841"/>
    </source>
</evidence>
<dbReference type="InterPro" id="IPR009001">
    <property type="entry name" value="Transl_elong_EF1A/Init_IF2_C"/>
</dbReference>
<dbReference type="CDD" id="cd04165">
    <property type="entry name" value="GTPBP1_like"/>
    <property type="match status" value="1"/>
</dbReference>
<dbReference type="GO" id="GO:0005525">
    <property type="term" value="F:GTP binding"/>
    <property type="evidence" value="ECO:0007669"/>
    <property type="project" value="UniProtKB-KW"/>
</dbReference>
<keyword evidence="7" id="KW-1185">Reference proteome</keyword>
<dbReference type="Gene3D" id="3.40.50.300">
    <property type="entry name" value="P-loop containing nucleotide triphosphate hydrolases"/>
    <property type="match status" value="1"/>
</dbReference>
<reference evidence="6" key="3">
    <citation type="submission" date="2015-06" db="UniProtKB">
        <authorList>
            <consortium name="EnsemblMetazoa"/>
        </authorList>
    </citation>
    <scope>IDENTIFICATION</scope>
</reference>
<dbReference type="SUPFAM" id="SSF50465">
    <property type="entry name" value="EF-Tu/eEF-1alpha/eIF2-gamma C-terminal domain"/>
    <property type="match status" value="1"/>
</dbReference>
<keyword evidence="3" id="KW-0342">GTP-binding</keyword>
<dbReference type="InterPro" id="IPR035531">
    <property type="entry name" value="GTPBP1-like"/>
</dbReference>
<dbReference type="EnsemblMetazoa" id="CapteT18841">
    <property type="protein sequence ID" value="CapteP18841"/>
    <property type="gene ID" value="CapteG18841"/>
</dbReference>
<dbReference type="HOGENOM" id="CLU_012821_1_1_1"/>
<dbReference type="EMBL" id="AMQN01010077">
    <property type="status" value="NOT_ANNOTATED_CDS"/>
    <property type="molecule type" value="Genomic_DNA"/>
</dbReference>
<dbReference type="FunCoup" id="R7U0H3">
    <property type="interactions" value="1229"/>
</dbReference>
<keyword evidence="2" id="KW-0547">Nucleotide-binding</keyword>
<dbReference type="OMA" id="ENMPMKI"/>
<protein>
    <recommendedName>
        <fullName evidence="4">Tr-type G domain-containing protein</fullName>
    </recommendedName>
</protein>
<gene>
    <name evidence="5" type="ORF">CAPTEDRAFT_18841</name>
</gene>
<dbReference type="Pfam" id="PF00009">
    <property type="entry name" value="GTP_EFTU"/>
    <property type="match status" value="1"/>
</dbReference>
<reference evidence="5 7" key="2">
    <citation type="journal article" date="2013" name="Nature">
        <title>Insights into bilaterian evolution from three spiralian genomes.</title>
        <authorList>
            <person name="Simakov O."/>
            <person name="Marletaz F."/>
            <person name="Cho S.J."/>
            <person name="Edsinger-Gonzales E."/>
            <person name="Havlak P."/>
            <person name="Hellsten U."/>
            <person name="Kuo D.H."/>
            <person name="Larsson T."/>
            <person name="Lv J."/>
            <person name="Arendt D."/>
            <person name="Savage R."/>
            <person name="Osoegawa K."/>
            <person name="de Jong P."/>
            <person name="Grimwood J."/>
            <person name="Chapman J.A."/>
            <person name="Shapiro H."/>
            <person name="Aerts A."/>
            <person name="Otillar R.P."/>
            <person name="Terry A.Y."/>
            <person name="Boore J.L."/>
            <person name="Grigoriev I.V."/>
            <person name="Lindberg D.R."/>
            <person name="Seaver E.C."/>
            <person name="Weisblat D.A."/>
            <person name="Putnam N.H."/>
            <person name="Rokhsar D.S."/>
        </authorList>
    </citation>
    <scope>NUCLEOTIDE SEQUENCE</scope>
    <source>
        <strain evidence="5 7">I ESC-2004</strain>
    </source>
</reference>
<dbReference type="CDD" id="cd03708">
    <property type="entry name" value="GTPBP_III"/>
    <property type="match status" value="1"/>
</dbReference>
<reference evidence="7" key="1">
    <citation type="submission" date="2012-12" db="EMBL/GenBank/DDBJ databases">
        <authorList>
            <person name="Hellsten U."/>
            <person name="Grimwood J."/>
            <person name="Chapman J.A."/>
            <person name="Shapiro H."/>
            <person name="Aerts A."/>
            <person name="Otillar R.P."/>
            <person name="Terry A.Y."/>
            <person name="Boore J.L."/>
            <person name="Simakov O."/>
            <person name="Marletaz F."/>
            <person name="Cho S.-J."/>
            <person name="Edsinger-Gonzales E."/>
            <person name="Havlak P."/>
            <person name="Kuo D.-H."/>
            <person name="Larsson T."/>
            <person name="Lv J."/>
            <person name="Arendt D."/>
            <person name="Savage R."/>
            <person name="Osoegawa K."/>
            <person name="de Jong P."/>
            <person name="Lindberg D.R."/>
            <person name="Seaver E.C."/>
            <person name="Weisblat D.A."/>
            <person name="Putnam N.H."/>
            <person name="Grigoriev I.V."/>
            <person name="Rokhsar D.S."/>
        </authorList>
    </citation>
    <scope>NUCLEOTIDE SEQUENCE</scope>
    <source>
        <strain evidence="7">I ESC-2004</strain>
    </source>
</reference>
<evidence type="ECO:0000256" key="1">
    <source>
        <dbReference type="ARBA" id="ARBA00007249"/>
    </source>
</evidence>
<evidence type="ECO:0000256" key="2">
    <source>
        <dbReference type="ARBA" id="ARBA00022741"/>
    </source>
</evidence>
<dbReference type="InterPro" id="IPR027417">
    <property type="entry name" value="P-loop_NTPase"/>
</dbReference>
<proteinExistence type="inferred from homology"/>
<dbReference type="InterPro" id="IPR009000">
    <property type="entry name" value="Transl_B-barrel_sf"/>
</dbReference>
<evidence type="ECO:0000313" key="7">
    <source>
        <dbReference type="Proteomes" id="UP000014760"/>
    </source>
</evidence>
<evidence type="ECO:0000259" key="4">
    <source>
        <dbReference type="PROSITE" id="PS51722"/>
    </source>
</evidence>
<accession>R7U0H3</accession>
<dbReference type="STRING" id="283909.R7U0H3"/>
<dbReference type="SUPFAM" id="SSF50447">
    <property type="entry name" value="Translation proteins"/>
    <property type="match status" value="1"/>
</dbReference>
<dbReference type="Gene3D" id="2.40.30.10">
    <property type="entry name" value="Translation factors"/>
    <property type="match status" value="1"/>
</dbReference>
<dbReference type="PROSITE" id="PS51722">
    <property type="entry name" value="G_TR_2"/>
    <property type="match status" value="1"/>
</dbReference>
<dbReference type="PANTHER" id="PTHR43721">
    <property type="entry name" value="ELONGATION FACTOR TU-RELATED"/>
    <property type="match status" value="1"/>
</dbReference>
<dbReference type="InterPro" id="IPR050055">
    <property type="entry name" value="EF-Tu_GTPase"/>
</dbReference>
<dbReference type="EMBL" id="KB306977">
    <property type="protein sequence ID" value="ELT99327.1"/>
    <property type="molecule type" value="Genomic_DNA"/>
</dbReference>
<evidence type="ECO:0000313" key="5">
    <source>
        <dbReference type="EMBL" id="ELT99327.1"/>
    </source>
</evidence>
<dbReference type="AlphaFoldDB" id="R7U0H3"/>
<dbReference type="FunFam" id="3.40.50.300:FF:000091">
    <property type="entry name" value="Probable GTP-binding protein 1"/>
    <property type="match status" value="1"/>
</dbReference>
<dbReference type="FunFam" id="2.40.30.10:FF:000014">
    <property type="entry name" value="Probable GTP-binding protein 1"/>
    <property type="match status" value="1"/>
</dbReference>
<evidence type="ECO:0000256" key="3">
    <source>
        <dbReference type="ARBA" id="ARBA00023134"/>
    </source>
</evidence>
<name>R7U0H3_CAPTE</name>
<dbReference type="InterPro" id="IPR000795">
    <property type="entry name" value="T_Tr_GTP-bd_dom"/>
</dbReference>
<dbReference type="CDD" id="cd03694">
    <property type="entry name" value="GTPBP_II"/>
    <property type="match status" value="1"/>
</dbReference>
<dbReference type="Pfam" id="PF03144">
    <property type="entry name" value="GTP_EFTU_D2"/>
    <property type="match status" value="1"/>
</dbReference>
<organism evidence="5">
    <name type="scientific">Capitella teleta</name>
    <name type="common">Polychaete worm</name>
    <dbReference type="NCBI Taxonomy" id="283909"/>
    <lineage>
        <taxon>Eukaryota</taxon>
        <taxon>Metazoa</taxon>
        <taxon>Spiralia</taxon>
        <taxon>Lophotrochozoa</taxon>
        <taxon>Annelida</taxon>
        <taxon>Polychaeta</taxon>
        <taxon>Sedentaria</taxon>
        <taxon>Scolecida</taxon>
        <taxon>Capitellidae</taxon>
        <taxon>Capitella</taxon>
    </lineage>
</organism>
<dbReference type="InterPro" id="IPR004161">
    <property type="entry name" value="EFTu-like_2"/>
</dbReference>
<comment type="similarity">
    <text evidence="1">Belongs to the TRAFAC class translation factor GTPase superfamily. Classic translation factor GTPase family. EF-Tu/EF-1A subfamily.</text>
</comment>
<dbReference type="SUPFAM" id="SSF52540">
    <property type="entry name" value="P-loop containing nucleoside triphosphate hydrolases"/>
    <property type="match status" value="1"/>
</dbReference>
<sequence>MDHLVGLFDPGSDEAEIPSVLPPEARKAVEEGNVEYKLKLVNPSESRFEHLVTQMKWRLEEGQGEAFYEIGVEDCGLLTGLTEEDMDASLYTLHRMSQQLGASITILREKEVATGKKTPRQVAEVLVKKIPENQQFLDLRLAVLGNVDAGKSTLLGVLTQGELDNGRGRARLNLFRHLHEIQSGRSSSISHEILGFDSEGELVNYSESRTVEDILDCSTKIITLIDLCGHQKYMKTTIFGLTGHSPDFAMVVVSANSGVVGTTREHLGFALALGVPFFVVVSKVDMCRPIQVERTMKQLERLLKGPGCKRMPFRIHTEADAVAAGDNFHGDSVCPIFTVSSVSGKNLPLLVKFLNVLPPLLSTQEWEQFANDSAEHQIDEVFSISGVGTVVGGTLLRGSVRQGDQLLLGPSDSGEFQPVRISTIHRNRVPCAFATAGQTACLSLSGIDQWSVRKGMVLLSAQLSPVACLEFEADVYLLFHSNFICKGFQTVIHVGNVRQTASIVKMNKNSLETNEKAVVTFRFLCRPEYIRVGSRLLLREGRTKGMGEVTKVIAM</sequence>